<comment type="caution">
    <text evidence="9">The sequence shown here is derived from an EMBL/GenBank/DDBJ whole genome shotgun (WGS) entry which is preliminary data.</text>
</comment>
<keyword evidence="3 8" id="KW-0732">Signal</keyword>
<proteinExistence type="inferred from homology"/>
<evidence type="ECO:0000256" key="6">
    <source>
        <dbReference type="SAM" id="MobiDB-lite"/>
    </source>
</evidence>
<dbReference type="eggNOG" id="KOG2182">
    <property type="taxonomic scope" value="Eukaryota"/>
</dbReference>
<dbReference type="Proteomes" id="UP000001861">
    <property type="component" value="Unassembled WGS sequence"/>
</dbReference>
<dbReference type="EMBL" id="AACS02000009">
    <property type="protein sequence ID" value="EFI27013.1"/>
    <property type="molecule type" value="Genomic_DNA"/>
</dbReference>
<keyword evidence="5" id="KW-0325">Glycoprotein</keyword>
<evidence type="ECO:0000256" key="8">
    <source>
        <dbReference type="SAM" id="SignalP"/>
    </source>
</evidence>
<feature type="transmembrane region" description="Helical" evidence="7">
    <location>
        <begin position="596"/>
        <end position="612"/>
    </location>
</feature>
<feature type="region of interest" description="Disordered" evidence="6">
    <location>
        <begin position="505"/>
        <end position="529"/>
    </location>
</feature>
<reference evidence="9 10" key="1">
    <citation type="journal article" date="2010" name="Proc. Natl. Acad. Sci. U.S.A.">
        <title>Insights into evolution of multicellular fungi from the assembled chromosomes of the mushroom Coprinopsis cinerea (Coprinus cinereus).</title>
        <authorList>
            <person name="Stajich J.E."/>
            <person name="Wilke S.K."/>
            <person name="Ahren D."/>
            <person name="Au C.H."/>
            <person name="Birren B.W."/>
            <person name="Borodovsky M."/>
            <person name="Burns C."/>
            <person name="Canback B."/>
            <person name="Casselton L.A."/>
            <person name="Cheng C.K."/>
            <person name="Deng J."/>
            <person name="Dietrich F.S."/>
            <person name="Fargo D.C."/>
            <person name="Farman M.L."/>
            <person name="Gathman A.C."/>
            <person name="Goldberg J."/>
            <person name="Guigo R."/>
            <person name="Hoegger P.J."/>
            <person name="Hooker J.B."/>
            <person name="Huggins A."/>
            <person name="James T.Y."/>
            <person name="Kamada T."/>
            <person name="Kilaru S."/>
            <person name="Kodira C."/>
            <person name="Kues U."/>
            <person name="Kupfer D."/>
            <person name="Kwan H.S."/>
            <person name="Lomsadze A."/>
            <person name="Li W."/>
            <person name="Lilly W.W."/>
            <person name="Ma L.J."/>
            <person name="Mackey A.J."/>
            <person name="Manning G."/>
            <person name="Martin F."/>
            <person name="Muraguchi H."/>
            <person name="Natvig D.O."/>
            <person name="Palmerini H."/>
            <person name="Ramesh M.A."/>
            <person name="Rehmeyer C.J."/>
            <person name="Roe B.A."/>
            <person name="Shenoy N."/>
            <person name="Stanke M."/>
            <person name="Ter-Hovhannisyan V."/>
            <person name="Tunlid A."/>
            <person name="Velagapudi R."/>
            <person name="Vision T.J."/>
            <person name="Zeng Q."/>
            <person name="Zolan M.E."/>
            <person name="Pukkila P.J."/>
        </authorList>
    </citation>
    <scope>NUCLEOTIDE SEQUENCE [LARGE SCALE GENOMIC DNA]</scope>
    <source>
        <strain evidence="10">Okayama-7 / 130 / ATCC MYA-4618 / FGSC 9003</strain>
    </source>
</reference>
<evidence type="ECO:0000256" key="2">
    <source>
        <dbReference type="ARBA" id="ARBA00022670"/>
    </source>
</evidence>
<evidence type="ECO:0000313" key="10">
    <source>
        <dbReference type="Proteomes" id="UP000001861"/>
    </source>
</evidence>
<evidence type="ECO:0000256" key="4">
    <source>
        <dbReference type="ARBA" id="ARBA00022801"/>
    </source>
</evidence>
<dbReference type="InterPro" id="IPR008758">
    <property type="entry name" value="Peptidase_S28"/>
</dbReference>
<dbReference type="InParanoid" id="D6RPQ0"/>
<dbReference type="Gene3D" id="3.40.50.1820">
    <property type="entry name" value="alpha/beta hydrolase"/>
    <property type="match status" value="1"/>
</dbReference>
<organism evidence="9 10">
    <name type="scientific">Coprinopsis cinerea (strain Okayama-7 / 130 / ATCC MYA-4618 / FGSC 9003)</name>
    <name type="common">Inky cap fungus</name>
    <name type="synonym">Hormographiella aspergillata</name>
    <dbReference type="NCBI Taxonomy" id="240176"/>
    <lineage>
        <taxon>Eukaryota</taxon>
        <taxon>Fungi</taxon>
        <taxon>Dikarya</taxon>
        <taxon>Basidiomycota</taxon>
        <taxon>Agaricomycotina</taxon>
        <taxon>Agaricomycetes</taxon>
        <taxon>Agaricomycetidae</taxon>
        <taxon>Agaricales</taxon>
        <taxon>Agaricineae</taxon>
        <taxon>Psathyrellaceae</taxon>
        <taxon>Coprinopsis</taxon>
    </lineage>
</organism>
<dbReference type="GeneID" id="9380137"/>
<keyword evidence="10" id="KW-1185">Reference proteome</keyword>
<evidence type="ECO:0000313" key="9">
    <source>
        <dbReference type="EMBL" id="EFI27013.1"/>
    </source>
</evidence>
<dbReference type="PANTHER" id="PTHR11010">
    <property type="entry name" value="PROTEASE S28 PRO-X CARBOXYPEPTIDASE-RELATED"/>
    <property type="match status" value="1"/>
</dbReference>
<accession>D6RPQ0</accession>
<gene>
    <name evidence="9" type="ORF">CC1G_15146</name>
</gene>
<feature type="compositionally biased region" description="Polar residues" evidence="6">
    <location>
        <begin position="84"/>
        <end position="94"/>
    </location>
</feature>
<dbReference type="GO" id="GO:0070008">
    <property type="term" value="F:serine-type exopeptidase activity"/>
    <property type="evidence" value="ECO:0007669"/>
    <property type="project" value="InterPro"/>
</dbReference>
<dbReference type="GO" id="GO:0008239">
    <property type="term" value="F:dipeptidyl-peptidase activity"/>
    <property type="evidence" value="ECO:0007669"/>
    <property type="project" value="TreeGrafter"/>
</dbReference>
<dbReference type="HOGENOM" id="CLU_023630_1_1_1"/>
<dbReference type="RefSeq" id="XP_002910507.1">
    <property type="nucleotide sequence ID" value="XM_002910461.1"/>
</dbReference>
<protein>
    <submittedName>
        <fullName evidence="9">Endoprotease</fullName>
    </submittedName>
</protein>
<feature type="region of interest" description="Disordered" evidence="6">
    <location>
        <begin position="81"/>
        <end position="101"/>
    </location>
</feature>
<sequence length="613" mass="68348">MGRYPIGLSALVVLFLTLAIGFADANAGAASEPANDLDKRALWESRHKRLARRLESTYRIPFTFGNRKKWKFTEEELKNVHPNGLTSSTGSKSGILNKPATDVQGRTIPDYDVLYEYDQLVDHNNPELGTFKQRYYHTWEFYKPGTLAEQLNGAVVLLEHRFYGASNPYNNFSTSVFQQVHTIEQAMDDFVGFARGVELPMARALALGGIGDPDSVGGREKLQKVITGRRLSDSEKRKVEEEVRKLRPDRTPWVMMGGSYMGALTSWTMNERPGTFWAGYSSSGVVQPLACVQFWLHLLLSMTYEGSRRDFWQYWSLVAHYMPQNCTTSVASVISYIDSTVDTWMETGNGTELEQVQRDFGMPGVDVVLFLNMREWQSLDVTSEERGGSYFYEFCDLLQTSSNGTVNSICQYAFPEAFGSTSTDSINATAQVEAANSRVDSTSQKLKGWKSTADRLFVVNGARDPWLEVTWSTSLPLSQTDLPPSTNASSELLMPRFEGYALYDSNSNEGSSTRGSDDTTGNGLFPSSPTRPIYLTDGFHCSDMQGVNAGADESIARVWVDVAERFGEWVEEFEVEWTEVDGEGGAATGLRASRRVGVIWVVIAAGIFGIFWL</sequence>
<feature type="chain" id="PRO_5003087870" evidence="8">
    <location>
        <begin position="26"/>
        <end position="613"/>
    </location>
</feature>
<keyword evidence="7" id="KW-1133">Transmembrane helix</keyword>
<dbReference type="SUPFAM" id="SSF53474">
    <property type="entry name" value="alpha/beta-Hydrolases"/>
    <property type="match status" value="1"/>
</dbReference>
<dbReference type="GO" id="GO:0006508">
    <property type="term" value="P:proteolysis"/>
    <property type="evidence" value="ECO:0007669"/>
    <property type="project" value="UniProtKB-KW"/>
</dbReference>
<evidence type="ECO:0000256" key="1">
    <source>
        <dbReference type="ARBA" id="ARBA00011079"/>
    </source>
</evidence>
<dbReference type="Pfam" id="PF05577">
    <property type="entry name" value="Peptidase_S28"/>
    <property type="match status" value="1"/>
</dbReference>
<dbReference type="InterPro" id="IPR029058">
    <property type="entry name" value="AB_hydrolase_fold"/>
</dbReference>
<dbReference type="AlphaFoldDB" id="D6RPQ0"/>
<name>D6RPQ0_COPC7</name>
<keyword evidence="4" id="KW-0378">Hydrolase</keyword>
<evidence type="ECO:0000256" key="7">
    <source>
        <dbReference type="SAM" id="Phobius"/>
    </source>
</evidence>
<dbReference type="PANTHER" id="PTHR11010:SF23">
    <property type="entry name" value="SERINE PEPTIDASE"/>
    <property type="match status" value="1"/>
</dbReference>
<keyword evidence="7" id="KW-0812">Transmembrane</keyword>
<keyword evidence="7" id="KW-0472">Membrane</keyword>
<dbReference type="KEGG" id="cci:CC1G_15146"/>
<feature type="signal peptide" evidence="8">
    <location>
        <begin position="1"/>
        <end position="25"/>
    </location>
</feature>
<keyword evidence="2" id="KW-0645">Protease</keyword>
<evidence type="ECO:0000256" key="5">
    <source>
        <dbReference type="ARBA" id="ARBA00023180"/>
    </source>
</evidence>
<comment type="similarity">
    <text evidence="1">Belongs to the peptidase S28 family.</text>
</comment>
<dbReference type="VEuPathDB" id="FungiDB:CC1G_15146"/>
<dbReference type="OrthoDB" id="1735038at2759"/>
<evidence type="ECO:0000256" key="3">
    <source>
        <dbReference type="ARBA" id="ARBA00022729"/>
    </source>
</evidence>